<gene>
    <name evidence="3" type="ORF">EMWEY_00006410</name>
</gene>
<dbReference type="GeneID" id="25334627"/>
<dbReference type="Proteomes" id="UP000030763">
    <property type="component" value="Unassembled WGS sequence"/>
</dbReference>
<dbReference type="RefSeq" id="XP_013337077.1">
    <property type="nucleotide sequence ID" value="XM_013481623.1"/>
</dbReference>
<dbReference type="PANTHER" id="PTHR12764">
    <property type="entry name" value="WD REPEAT DOMAIN-RELATED"/>
    <property type="match status" value="1"/>
</dbReference>
<dbReference type="SUPFAM" id="SSF48452">
    <property type="entry name" value="TPR-like"/>
    <property type="match status" value="1"/>
</dbReference>
<keyword evidence="2" id="KW-0677">Repeat</keyword>
<dbReference type="GO" id="GO:0097730">
    <property type="term" value="C:non-motile cilium"/>
    <property type="evidence" value="ECO:0007669"/>
    <property type="project" value="TreeGrafter"/>
</dbReference>
<organism evidence="3 4">
    <name type="scientific">Eimeria maxima</name>
    <name type="common">Coccidian parasite</name>
    <dbReference type="NCBI Taxonomy" id="5804"/>
    <lineage>
        <taxon>Eukaryota</taxon>
        <taxon>Sar</taxon>
        <taxon>Alveolata</taxon>
        <taxon>Apicomplexa</taxon>
        <taxon>Conoidasida</taxon>
        <taxon>Coccidia</taxon>
        <taxon>Eucoccidiorida</taxon>
        <taxon>Eimeriorina</taxon>
        <taxon>Eimeriidae</taxon>
        <taxon>Eimeria</taxon>
    </lineage>
</organism>
<dbReference type="GO" id="GO:0061512">
    <property type="term" value="P:protein localization to cilium"/>
    <property type="evidence" value="ECO:0007669"/>
    <property type="project" value="TreeGrafter"/>
</dbReference>
<sequence>MGCGGAKFVSKRLGDKKPSMHLLTSVSGRSSSFASLLTEPVEAVLDYMWASDHDDLIAVMQQTGLLLFYTRCHDGSPSSFGCVEASKNHPVGPLYLVEFCNLCARALCFSLLFHQKPALPQQECLRTFDAEPLLQMRHLLGTCQRKTGDSGGLPGLKRAAAFAARFNHPILWRLLAEAALSSEELGITEEALVRCEDYCSLQVLKQARLLNPRGEGRPFIAALSGDILGAGAFYEAQQKLEHAAHLFTSFGMWDAASETLKLAASSQSWGERSSLRKVKVALADAWKEQGNWKQAIDIYSSLKHQMGLLEAYFHSGRYEELEGLARELPEVDTELLLRAAQLLAAAGRGAASADAFLRARKPEFAVDAAMFGGEWAQAISIARQHCNSTKLQAVTSGYKNAMQHHHRKCSNADIVEAFLTLGAFEAAAQELGAPPVRNMTSQERLEAFRPTRSVPKKSTIGRAQRHTTCTFSAVSIYLNSESVPLFAQQWMPKYHQAANRAWKQQNVWYFQVEKCKRLHGRLSSLVPTAMHSAPTGNASVHPVIFRSPGVQRLAFPFGMSGALWSTIQRRRLAIIVTHHRQCQLLALLVRLVTQTVFGPMVAQETRRLVACVAFLLQHGGLRVLKVPVHFAVNRFLVNQKMASSFRCRHSRLPQKTEGGAVSSKSVLKTFFSKQVVSYKPTVS</sequence>
<evidence type="ECO:0000313" key="4">
    <source>
        <dbReference type="Proteomes" id="UP000030763"/>
    </source>
</evidence>
<dbReference type="InterPro" id="IPR011990">
    <property type="entry name" value="TPR-like_helical_dom_sf"/>
</dbReference>
<dbReference type="Gene3D" id="1.25.40.470">
    <property type="match status" value="1"/>
</dbReference>
<dbReference type="OrthoDB" id="346829at2759"/>
<dbReference type="GO" id="GO:0030991">
    <property type="term" value="C:intraciliary transport particle A"/>
    <property type="evidence" value="ECO:0007669"/>
    <property type="project" value="TreeGrafter"/>
</dbReference>
<dbReference type="EMBL" id="HG721849">
    <property type="protein sequence ID" value="CDJ60427.1"/>
    <property type="molecule type" value="Genomic_DNA"/>
</dbReference>
<keyword evidence="1" id="KW-0853">WD repeat</keyword>
<protein>
    <submittedName>
        <fullName evidence="3">Uncharacterized protein</fullName>
    </submittedName>
</protein>
<reference evidence="3" key="1">
    <citation type="submission" date="2013-10" db="EMBL/GenBank/DDBJ databases">
        <title>Genomic analysis of the causative agents of coccidiosis in chickens.</title>
        <authorList>
            <person name="Reid A.J."/>
            <person name="Blake D."/>
            <person name="Billington K."/>
            <person name="Browne H."/>
            <person name="Dunn M."/>
            <person name="Hung S."/>
            <person name="Kawahara F."/>
            <person name="Miranda-Saavedra D."/>
            <person name="Mourier T."/>
            <person name="Nagra H."/>
            <person name="Otto T.D."/>
            <person name="Rawlings N."/>
            <person name="Sanchez A."/>
            <person name="Sanders M."/>
            <person name="Subramaniam C."/>
            <person name="Tay Y."/>
            <person name="Dear P."/>
            <person name="Doerig C."/>
            <person name="Gruber A."/>
            <person name="Parkinson J."/>
            <person name="Shirley M."/>
            <person name="Wan K.L."/>
            <person name="Berriman M."/>
            <person name="Tomley F."/>
            <person name="Pain A."/>
        </authorList>
    </citation>
    <scope>NUCLEOTIDE SEQUENCE [LARGE SCALE GENOMIC DNA]</scope>
    <source>
        <strain evidence="3">Weybridge</strain>
    </source>
</reference>
<accession>U6M889</accession>
<evidence type="ECO:0000313" key="3">
    <source>
        <dbReference type="EMBL" id="CDJ60427.1"/>
    </source>
</evidence>
<proteinExistence type="predicted"/>
<evidence type="ECO:0000256" key="2">
    <source>
        <dbReference type="ARBA" id="ARBA00022737"/>
    </source>
</evidence>
<reference evidence="3" key="2">
    <citation type="submission" date="2013-10" db="EMBL/GenBank/DDBJ databases">
        <authorList>
            <person name="Aslett M."/>
        </authorList>
    </citation>
    <scope>NUCLEOTIDE SEQUENCE [LARGE SCALE GENOMIC DNA]</scope>
    <source>
        <strain evidence="3">Weybridge</strain>
    </source>
</reference>
<dbReference type="VEuPathDB" id="ToxoDB:EMWEY_00006410"/>
<name>U6M889_EIMMA</name>
<dbReference type="AlphaFoldDB" id="U6M889"/>
<evidence type="ECO:0000256" key="1">
    <source>
        <dbReference type="ARBA" id="ARBA00022574"/>
    </source>
</evidence>
<dbReference type="InterPro" id="IPR039857">
    <property type="entry name" value="Ift122/121"/>
</dbReference>
<dbReference type="PANTHER" id="PTHR12764:SF5">
    <property type="entry name" value="LD29485P"/>
    <property type="match status" value="1"/>
</dbReference>
<dbReference type="GO" id="GO:0035721">
    <property type="term" value="P:intraciliary retrograde transport"/>
    <property type="evidence" value="ECO:0007669"/>
    <property type="project" value="TreeGrafter"/>
</dbReference>
<keyword evidence="4" id="KW-1185">Reference proteome</keyword>
<dbReference type="GO" id="GO:1905515">
    <property type="term" value="P:non-motile cilium assembly"/>
    <property type="evidence" value="ECO:0007669"/>
    <property type="project" value="TreeGrafter"/>
</dbReference>